<dbReference type="InterPro" id="IPR050090">
    <property type="entry name" value="Tyrosine_recombinase_XerCD"/>
</dbReference>
<evidence type="ECO:0000313" key="14">
    <source>
        <dbReference type="EMBL" id="HGV54474.1"/>
    </source>
</evidence>
<dbReference type="GO" id="GO:0051301">
    <property type="term" value="P:cell division"/>
    <property type="evidence" value="ECO:0007669"/>
    <property type="project" value="UniProtKB-KW"/>
</dbReference>
<evidence type="ECO:0000259" key="13">
    <source>
        <dbReference type="PROSITE" id="PS51900"/>
    </source>
</evidence>
<evidence type="ECO:0000256" key="1">
    <source>
        <dbReference type="ARBA" id="ARBA00004496"/>
    </source>
</evidence>
<reference evidence="14" key="1">
    <citation type="journal article" date="2020" name="mSystems">
        <title>Genome- and Community-Level Interaction Insights into Carbon Utilization and Element Cycling Functions of Hydrothermarchaeota in Hydrothermal Sediment.</title>
        <authorList>
            <person name="Zhou Z."/>
            <person name="Liu Y."/>
            <person name="Xu W."/>
            <person name="Pan J."/>
            <person name="Luo Z.H."/>
            <person name="Li M."/>
        </authorList>
    </citation>
    <scope>NUCLEOTIDE SEQUENCE [LARGE SCALE GENOMIC DNA]</scope>
    <source>
        <strain evidence="14">SpSt-605</strain>
    </source>
</reference>
<keyword evidence="9 11" id="KW-0233">DNA recombination</keyword>
<organism evidence="14">
    <name type="scientific">Caldimicrobium thiodismutans</name>
    <dbReference type="NCBI Taxonomy" id="1653476"/>
    <lineage>
        <taxon>Bacteria</taxon>
        <taxon>Pseudomonadati</taxon>
        <taxon>Thermodesulfobacteriota</taxon>
        <taxon>Thermodesulfobacteria</taxon>
        <taxon>Thermodesulfobacteriales</taxon>
        <taxon>Thermodesulfobacteriaceae</taxon>
        <taxon>Caldimicrobium</taxon>
    </lineage>
</organism>
<keyword evidence="10 11" id="KW-0131">Cell cycle</keyword>
<dbReference type="InterPro" id="IPR023009">
    <property type="entry name" value="Tyrosine_recombinase_XerC/XerD"/>
</dbReference>
<comment type="caution">
    <text evidence="14">The sequence shown here is derived from an EMBL/GenBank/DDBJ whole genome shotgun (WGS) entry which is preliminary data.</text>
</comment>
<dbReference type="NCBIfam" id="TIGR02225">
    <property type="entry name" value="recomb_XerD"/>
    <property type="match status" value="1"/>
</dbReference>
<dbReference type="InterPro" id="IPR013762">
    <property type="entry name" value="Integrase-like_cat_sf"/>
</dbReference>
<dbReference type="GO" id="GO:0003677">
    <property type="term" value="F:DNA binding"/>
    <property type="evidence" value="ECO:0007669"/>
    <property type="project" value="UniProtKB-UniRule"/>
</dbReference>
<feature type="domain" description="Tyr recombinase" evidence="12">
    <location>
        <begin position="107"/>
        <end position="291"/>
    </location>
</feature>
<dbReference type="GO" id="GO:0007059">
    <property type="term" value="P:chromosome segregation"/>
    <property type="evidence" value="ECO:0007669"/>
    <property type="project" value="UniProtKB-UniRule"/>
</dbReference>
<dbReference type="Pfam" id="PF02899">
    <property type="entry name" value="Phage_int_SAM_1"/>
    <property type="match status" value="1"/>
</dbReference>
<dbReference type="PROSITE" id="PS51898">
    <property type="entry name" value="TYR_RECOMBINASE"/>
    <property type="match status" value="1"/>
</dbReference>
<dbReference type="PROSITE" id="PS51900">
    <property type="entry name" value="CB"/>
    <property type="match status" value="1"/>
</dbReference>
<dbReference type="Gene3D" id="1.10.150.130">
    <property type="match status" value="1"/>
</dbReference>
<evidence type="ECO:0000256" key="11">
    <source>
        <dbReference type="HAMAP-Rule" id="MF_01807"/>
    </source>
</evidence>
<evidence type="ECO:0000256" key="8">
    <source>
        <dbReference type="ARBA" id="ARBA00023125"/>
    </source>
</evidence>
<evidence type="ECO:0000256" key="5">
    <source>
        <dbReference type="ARBA" id="ARBA00022618"/>
    </source>
</evidence>
<dbReference type="HAMAP" id="MF_01807">
    <property type="entry name" value="Recomb_XerD"/>
    <property type="match status" value="1"/>
</dbReference>
<dbReference type="SUPFAM" id="SSF56349">
    <property type="entry name" value="DNA breaking-rejoining enzymes"/>
    <property type="match status" value="1"/>
</dbReference>
<keyword evidence="5 11" id="KW-0132">Cell division</keyword>
<comment type="subcellular location">
    <subcellularLocation>
        <location evidence="1 11">Cytoplasm</location>
    </subcellularLocation>
</comment>
<keyword evidence="6 11" id="KW-0159">Chromosome partition</keyword>
<dbReference type="InterPro" id="IPR010998">
    <property type="entry name" value="Integrase_recombinase_N"/>
</dbReference>
<evidence type="ECO:0000256" key="7">
    <source>
        <dbReference type="ARBA" id="ARBA00022908"/>
    </source>
</evidence>
<dbReference type="NCBIfam" id="NF040815">
    <property type="entry name" value="recomb_XerA_Arch"/>
    <property type="match status" value="1"/>
</dbReference>
<keyword evidence="8 11" id="KW-0238">DNA-binding</keyword>
<keyword evidence="7 11" id="KW-0229">DNA integration</keyword>
<comment type="subunit">
    <text evidence="11">Forms a cyclic heterotetrameric complex composed of two molecules of XerC and two molecules of XerD.</text>
</comment>
<proteinExistence type="inferred from homology"/>
<evidence type="ECO:0000256" key="10">
    <source>
        <dbReference type="ARBA" id="ARBA00023306"/>
    </source>
</evidence>
<dbReference type="InterPro" id="IPR044068">
    <property type="entry name" value="CB"/>
</dbReference>
<feature type="active site" description="O-(3'-phospho-DNA)-tyrosine intermediate" evidence="11">
    <location>
        <position position="278"/>
    </location>
</feature>
<keyword evidence="4 11" id="KW-0963">Cytoplasm</keyword>
<dbReference type="Pfam" id="PF00589">
    <property type="entry name" value="Phage_integrase"/>
    <property type="match status" value="1"/>
</dbReference>
<dbReference type="InterPro" id="IPR002104">
    <property type="entry name" value="Integrase_catalytic"/>
</dbReference>
<comment type="function">
    <text evidence="11">Site-specific tyrosine recombinase, which acts by catalyzing the cutting and rejoining of the recombining DNA molecules. The XerC-XerD complex is essential to convert dimers of the bacterial chromosome into monomers to permit their segregation at cell division. It also contributes to the segregational stability of plasmids.</text>
</comment>
<dbReference type="InterPro" id="IPR011010">
    <property type="entry name" value="DNA_brk_join_enz"/>
</dbReference>
<feature type="active site" evidence="11">
    <location>
        <position position="246"/>
    </location>
</feature>
<comment type="similarity">
    <text evidence="2 11">Belongs to the 'phage' integrase family. XerD subfamily.</text>
</comment>
<dbReference type="GO" id="GO:0005737">
    <property type="term" value="C:cytoplasm"/>
    <property type="evidence" value="ECO:0007669"/>
    <property type="project" value="UniProtKB-SubCell"/>
</dbReference>
<dbReference type="InterPro" id="IPR011932">
    <property type="entry name" value="Recomb_XerD"/>
</dbReference>
<dbReference type="GO" id="GO:0009037">
    <property type="term" value="F:tyrosine-based site-specific recombinase activity"/>
    <property type="evidence" value="ECO:0007669"/>
    <property type="project" value="UniProtKB-UniRule"/>
</dbReference>
<accession>A0A832LVM3</accession>
<dbReference type="PANTHER" id="PTHR30349">
    <property type="entry name" value="PHAGE INTEGRASE-RELATED"/>
    <property type="match status" value="1"/>
</dbReference>
<evidence type="ECO:0000259" key="12">
    <source>
        <dbReference type="PROSITE" id="PS51898"/>
    </source>
</evidence>
<dbReference type="Gene3D" id="1.10.443.10">
    <property type="entry name" value="Intergrase catalytic core"/>
    <property type="match status" value="1"/>
</dbReference>
<evidence type="ECO:0000256" key="9">
    <source>
        <dbReference type="ARBA" id="ARBA00023172"/>
    </source>
</evidence>
<dbReference type="NCBIfam" id="NF001399">
    <property type="entry name" value="PRK00283.1"/>
    <property type="match status" value="1"/>
</dbReference>
<dbReference type="PANTHER" id="PTHR30349:SF81">
    <property type="entry name" value="TYROSINE RECOMBINASE XERC"/>
    <property type="match status" value="1"/>
</dbReference>
<feature type="active site" evidence="11">
    <location>
        <position position="269"/>
    </location>
</feature>
<dbReference type="GO" id="GO:0006313">
    <property type="term" value="P:DNA transposition"/>
    <property type="evidence" value="ECO:0007669"/>
    <property type="project" value="UniProtKB-UniRule"/>
</dbReference>
<evidence type="ECO:0000256" key="4">
    <source>
        <dbReference type="ARBA" id="ARBA00022490"/>
    </source>
</evidence>
<feature type="domain" description="Core-binding (CB)" evidence="13">
    <location>
        <begin position="1"/>
        <end position="86"/>
    </location>
</feature>
<dbReference type="HAMAP" id="MF_01808">
    <property type="entry name" value="Recomb_XerC_XerD"/>
    <property type="match status" value="1"/>
</dbReference>
<protein>
    <recommendedName>
        <fullName evidence="3 11">Tyrosine recombinase XerD</fullName>
    </recommendedName>
</protein>
<name>A0A832LVM3_9BACT</name>
<sequence length="299" mass="34452">MTSHTLVQEFLLFLHGHKNYSLNTLKAYASDLIDFLNFLEKESINLEDLDMHHLRDYLNYLKERGFNPFSIARKLSSLKNFLHFLSEERGLPVDFYHLLESPKLPKRLPKVLSLEEIERLLQAPDLSDPLGFRDRTMLELLYATGLRVSELIALRLENLNLSLGLLRVVGKGGKERIVPVGEVALEFLERYLQEVRPLLLGTKSKDFLFLSRRGAPLTRQRCWQLIKGYALQAGLDPSKISPHILRHSFATHLLEGGADLRALQVMLGHSSLITTQIYTHLDFSKIKKAYEKFHPRARE</sequence>
<dbReference type="InterPro" id="IPR004107">
    <property type="entry name" value="Integrase_SAM-like_N"/>
</dbReference>
<dbReference type="AlphaFoldDB" id="A0A832LVM3"/>
<evidence type="ECO:0000256" key="3">
    <source>
        <dbReference type="ARBA" id="ARBA00015810"/>
    </source>
</evidence>
<gene>
    <name evidence="11 14" type="primary">xerD</name>
    <name evidence="14" type="ORF">ENT73_00105</name>
</gene>
<dbReference type="EMBL" id="DSZU01000003">
    <property type="protein sequence ID" value="HGV54474.1"/>
    <property type="molecule type" value="Genomic_DNA"/>
</dbReference>
<feature type="active site" evidence="11">
    <location>
        <position position="243"/>
    </location>
</feature>
<dbReference type="CDD" id="cd00798">
    <property type="entry name" value="INT_XerDC_C"/>
    <property type="match status" value="1"/>
</dbReference>
<evidence type="ECO:0000256" key="2">
    <source>
        <dbReference type="ARBA" id="ARBA00010450"/>
    </source>
</evidence>
<evidence type="ECO:0000256" key="6">
    <source>
        <dbReference type="ARBA" id="ARBA00022829"/>
    </source>
</evidence>
<feature type="active site" evidence="11">
    <location>
        <position position="171"/>
    </location>
</feature>
<feature type="active site" evidence="11">
    <location>
        <position position="147"/>
    </location>
</feature>